<protein>
    <submittedName>
        <fullName evidence="2">SAM-dependent methyltransferase</fullName>
    </submittedName>
</protein>
<dbReference type="InterPro" id="IPR029063">
    <property type="entry name" value="SAM-dependent_MTases_sf"/>
</dbReference>
<gene>
    <name evidence="2" type="ORF">BJ958_005129</name>
</gene>
<dbReference type="RefSeq" id="WP_179729603.1">
    <property type="nucleotide sequence ID" value="NZ_BAABEF010000001.1"/>
</dbReference>
<dbReference type="AlphaFoldDB" id="A0A852RET2"/>
<comment type="caution">
    <text evidence="2">The sequence shown here is derived from an EMBL/GenBank/DDBJ whole genome shotgun (WGS) entry which is preliminary data.</text>
</comment>
<dbReference type="InterPro" id="IPR013216">
    <property type="entry name" value="Methyltransf_11"/>
</dbReference>
<organism evidence="2 3">
    <name type="scientific">Nocardioides kongjuensis</name>
    <dbReference type="NCBI Taxonomy" id="349522"/>
    <lineage>
        <taxon>Bacteria</taxon>
        <taxon>Bacillati</taxon>
        <taxon>Actinomycetota</taxon>
        <taxon>Actinomycetes</taxon>
        <taxon>Propionibacteriales</taxon>
        <taxon>Nocardioidaceae</taxon>
        <taxon>Nocardioides</taxon>
    </lineage>
</organism>
<dbReference type="Proteomes" id="UP000582231">
    <property type="component" value="Unassembled WGS sequence"/>
</dbReference>
<dbReference type="GO" id="GO:0032259">
    <property type="term" value="P:methylation"/>
    <property type="evidence" value="ECO:0007669"/>
    <property type="project" value="UniProtKB-KW"/>
</dbReference>
<reference evidence="2 3" key="1">
    <citation type="submission" date="2020-07" db="EMBL/GenBank/DDBJ databases">
        <title>Sequencing the genomes of 1000 actinobacteria strains.</title>
        <authorList>
            <person name="Klenk H.-P."/>
        </authorList>
    </citation>
    <scope>NUCLEOTIDE SEQUENCE [LARGE SCALE GENOMIC DNA]</scope>
    <source>
        <strain evidence="2 3">DSM 19082</strain>
    </source>
</reference>
<dbReference type="SUPFAM" id="SSF53335">
    <property type="entry name" value="S-adenosyl-L-methionine-dependent methyltransferases"/>
    <property type="match status" value="1"/>
</dbReference>
<dbReference type="GO" id="GO:0008757">
    <property type="term" value="F:S-adenosylmethionine-dependent methyltransferase activity"/>
    <property type="evidence" value="ECO:0007669"/>
    <property type="project" value="InterPro"/>
</dbReference>
<evidence type="ECO:0000259" key="1">
    <source>
        <dbReference type="Pfam" id="PF08241"/>
    </source>
</evidence>
<dbReference type="Pfam" id="PF08241">
    <property type="entry name" value="Methyltransf_11"/>
    <property type="match status" value="1"/>
</dbReference>
<accession>A0A852RET2</accession>
<name>A0A852RET2_9ACTN</name>
<keyword evidence="2" id="KW-0808">Transferase</keyword>
<evidence type="ECO:0000313" key="3">
    <source>
        <dbReference type="Proteomes" id="UP000582231"/>
    </source>
</evidence>
<dbReference type="PANTHER" id="PTHR43591:SF24">
    <property type="entry name" value="2-METHOXY-6-POLYPRENYL-1,4-BENZOQUINOL METHYLASE, MITOCHONDRIAL"/>
    <property type="match status" value="1"/>
</dbReference>
<keyword evidence="3" id="KW-1185">Reference proteome</keyword>
<dbReference type="PANTHER" id="PTHR43591">
    <property type="entry name" value="METHYLTRANSFERASE"/>
    <property type="match status" value="1"/>
</dbReference>
<evidence type="ECO:0000313" key="2">
    <source>
        <dbReference type="EMBL" id="NYD33583.1"/>
    </source>
</evidence>
<dbReference type="Gene3D" id="3.40.50.150">
    <property type="entry name" value="Vaccinia Virus protein VP39"/>
    <property type="match status" value="1"/>
</dbReference>
<keyword evidence="2" id="KW-0489">Methyltransferase</keyword>
<proteinExistence type="predicted"/>
<feature type="domain" description="Methyltransferase type 11" evidence="1">
    <location>
        <begin position="43"/>
        <end position="121"/>
    </location>
</feature>
<sequence>MSDAMREAYDVAAPAWRAGPARLYARLAAALVDGLDLAGAAVLDAGAGTGVAGDAARRAGAARVVAVDLAPAILQRPPVLAVAADLARLPFADGSFDVALAAFSLGHLTDPVPVLSALRRVASVLAASAFAQGWTHPAKDVVGQVLAAHGYRPPDWYVAFKAGSERRIGDPDRLAALVSAGGYGSVAVDRVEVATGLADPADLVAWRLGMAHHAPFVAGLPPTEREALREEAARLLDGAPPVVVPMIVVRAR</sequence>
<dbReference type="EMBL" id="JACCBF010000001">
    <property type="protein sequence ID" value="NYD33583.1"/>
    <property type="molecule type" value="Genomic_DNA"/>
</dbReference>